<dbReference type="Proteomes" id="UP000294508">
    <property type="component" value="Unassembled WGS sequence"/>
</dbReference>
<name>A0A4R2HW74_9ACTN</name>
<protein>
    <submittedName>
        <fullName evidence="2">Hemerythrin HHE cation binding domain-containing protein</fullName>
    </submittedName>
</protein>
<comment type="caution">
    <text evidence="2">The sequence shown here is derived from an EMBL/GenBank/DDBJ whole genome shotgun (WGS) entry which is preliminary data.</text>
</comment>
<organism evidence="2 3">
    <name type="scientific">Kribbella steppae</name>
    <dbReference type="NCBI Taxonomy" id="2512223"/>
    <lineage>
        <taxon>Bacteria</taxon>
        <taxon>Bacillati</taxon>
        <taxon>Actinomycetota</taxon>
        <taxon>Actinomycetes</taxon>
        <taxon>Propionibacteriales</taxon>
        <taxon>Kribbellaceae</taxon>
        <taxon>Kribbella</taxon>
    </lineage>
</organism>
<dbReference type="InterPro" id="IPR012312">
    <property type="entry name" value="Hemerythrin-like"/>
</dbReference>
<dbReference type="Gene3D" id="1.20.120.520">
    <property type="entry name" value="nmb1532 protein domain like"/>
    <property type="match status" value="1"/>
</dbReference>
<sequence>MALIHRVIRRGFEQARDHVVAAGAESRAAAVAEYIDFQLDGLHAHHSSEDELLWPLLLDRADLSATVIHRMEQQHVGVHEAVETARGEMAAWQAAPTVAAAESLAAALETISTRLAEHLAEEERDVVPLIAVHITQAEWDHLGKVAFSKFKPHQRFTALGELLETARPDEAARMLAGLPAPVRVVWRLIGRRRYQRFVASVRGT</sequence>
<dbReference type="EMBL" id="SLWN01000001">
    <property type="protein sequence ID" value="TCO35672.1"/>
    <property type="molecule type" value="Genomic_DNA"/>
</dbReference>
<dbReference type="AlphaFoldDB" id="A0A4R2HW74"/>
<dbReference type="CDD" id="cd12108">
    <property type="entry name" value="Hr-like"/>
    <property type="match status" value="1"/>
</dbReference>
<evidence type="ECO:0000313" key="2">
    <source>
        <dbReference type="EMBL" id="TCO35672.1"/>
    </source>
</evidence>
<proteinExistence type="predicted"/>
<evidence type="ECO:0000313" key="3">
    <source>
        <dbReference type="Proteomes" id="UP000294508"/>
    </source>
</evidence>
<dbReference type="Pfam" id="PF01814">
    <property type="entry name" value="Hemerythrin"/>
    <property type="match status" value="1"/>
</dbReference>
<evidence type="ECO:0000259" key="1">
    <source>
        <dbReference type="Pfam" id="PF01814"/>
    </source>
</evidence>
<keyword evidence="3" id="KW-1185">Reference proteome</keyword>
<accession>A0A4R2HW74</accession>
<feature type="domain" description="Hemerythrin-like" evidence="1">
    <location>
        <begin position="4"/>
        <end position="130"/>
    </location>
</feature>
<gene>
    <name evidence="2" type="ORF">EV652_101557</name>
</gene>
<reference evidence="2 3" key="1">
    <citation type="journal article" date="2015" name="Stand. Genomic Sci.">
        <title>Genomic Encyclopedia of Bacterial and Archaeal Type Strains, Phase III: the genomes of soil and plant-associated and newly described type strains.</title>
        <authorList>
            <person name="Whitman W.B."/>
            <person name="Woyke T."/>
            <person name="Klenk H.P."/>
            <person name="Zhou Y."/>
            <person name="Lilburn T.G."/>
            <person name="Beck B.J."/>
            <person name="De Vos P."/>
            <person name="Vandamme P."/>
            <person name="Eisen J.A."/>
            <person name="Garrity G."/>
            <person name="Hugenholtz P."/>
            <person name="Kyrpides N.C."/>
        </authorList>
    </citation>
    <scope>NUCLEOTIDE SEQUENCE [LARGE SCALE GENOMIC DNA]</scope>
    <source>
        <strain evidence="2 3">VKM Ac-2572</strain>
    </source>
</reference>